<dbReference type="PANTHER" id="PTHR14540">
    <property type="entry name" value="INTEGRATOR COMPLEX SUBUNIT 15"/>
    <property type="match status" value="1"/>
</dbReference>
<keyword evidence="2" id="KW-1185">Reference proteome</keyword>
<dbReference type="OrthoDB" id="5861309at2759"/>
<sequence length="373" mass="41989">MSTQSDVILKQSLRKIEYPLCAKEALGRIVELICGRITSIKHMDLALDLMAEFIFYEVDRRGNKRPQIVTPLQELQLLEIMFEYFNSIPNEAARNSVFLSLFSGTTAMMRSGILSKLISIAVGVSSPVILLSASTWMQQLGCLSANSCKLAEALVHDYFYLIPNAKDRLKTLPDICPQFTANFLTAVAENYYLNSRKDKMFPPKILLEVITMWISENSSLCISAQQKQAALPPGAIAMEVTTPIAGLLRWCILAPLYNQESELYCHLHLALLNSILEIPQTVPAKAIYAQHTIVPISYVMYYVNDLKNQGLNSEQVLNDEKLQLALDRYAQAIQVALSMKAVYGHVDDLLNQLQHLPYNKLLNIVVNTHKRIK</sequence>
<dbReference type="PANTHER" id="PTHR14540:SF2">
    <property type="entry name" value="INTEGRATOR COMPLEX SUBUNIT 15"/>
    <property type="match status" value="1"/>
</dbReference>
<dbReference type="InterPro" id="IPR027844">
    <property type="entry name" value="INTS15"/>
</dbReference>
<protein>
    <submittedName>
        <fullName evidence="1">Uncharacterized protein</fullName>
    </submittedName>
</protein>
<proteinExistence type="predicted"/>
<accession>A0A9P0FBM8</accession>
<dbReference type="Pfam" id="PF14964">
    <property type="entry name" value="INTS15"/>
    <property type="match status" value="1"/>
</dbReference>
<dbReference type="Proteomes" id="UP001154078">
    <property type="component" value="Chromosome 1"/>
</dbReference>
<name>A0A9P0FBM8_BRAAE</name>
<evidence type="ECO:0000313" key="1">
    <source>
        <dbReference type="EMBL" id="CAH0546250.1"/>
    </source>
</evidence>
<reference evidence="1" key="1">
    <citation type="submission" date="2021-12" db="EMBL/GenBank/DDBJ databases">
        <authorList>
            <person name="King R."/>
        </authorList>
    </citation>
    <scope>NUCLEOTIDE SEQUENCE</scope>
</reference>
<dbReference type="AlphaFoldDB" id="A0A9P0FBM8"/>
<evidence type="ECO:0000313" key="2">
    <source>
        <dbReference type="Proteomes" id="UP001154078"/>
    </source>
</evidence>
<organism evidence="1 2">
    <name type="scientific">Brassicogethes aeneus</name>
    <name type="common">Rape pollen beetle</name>
    <name type="synonym">Meligethes aeneus</name>
    <dbReference type="NCBI Taxonomy" id="1431903"/>
    <lineage>
        <taxon>Eukaryota</taxon>
        <taxon>Metazoa</taxon>
        <taxon>Ecdysozoa</taxon>
        <taxon>Arthropoda</taxon>
        <taxon>Hexapoda</taxon>
        <taxon>Insecta</taxon>
        <taxon>Pterygota</taxon>
        <taxon>Neoptera</taxon>
        <taxon>Endopterygota</taxon>
        <taxon>Coleoptera</taxon>
        <taxon>Polyphaga</taxon>
        <taxon>Cucujiformia</taxon>
        <taxon>Nitidulidae</taxon>
        <taxon>Meligethinae</taxon>
        <taxon>Brassicogethes</taxon>
    </lineage>
</organism>
<dbReference type="EMBL" id="OV121132">
    <property type="protein sequence ID" value="CAH0546250.1"/>
    <property type="molecule type" value="Genomic_DNA"/>
</dbReference>
<gene>
    <name evidence="1" type="ORF">MELIAE_LOCUS459</name>
</gene>